<keyword evidence="3" id="KW-0479">Metal-binding</keyword>
<evidence type="ECO:0000259" key="7">
    <source>
        <dbReference type="SMART" id="SM01168"/>
    </source>
</evidence>
<comment type="subcellular location">
    <subcellularLocation>
        <location evidence="1">Nucleus</location>
    </subcellularLocation>
</comment>
<evidence type="ECO:0000256" key="1">
    <source>
        <dbReference type="ARBA" id="ARBA00004123"/>
    </source>
</evidence>
<evidence type="ECO:0000256" key="3">
    <source>
        <dbReference type="ARBA" id="ARBA00022723"/>
    </source>
</evidence>
<evidence type="ECO:0000256" key="4">
    <source>
        <dbReference type="ARBA" id="ARBA00022801"/>
    </source>
</evidence>
<dbReference type="EMBL" id="GIBP01005447">
    <property type="protein sequence ID" value="NDV34416.1"/>
    <property type="molecule type" value="Transcribed_RNA"/>
</dbReference>
<sequence>MHVPDLKELKEVLAGGLAGHFKEVLVEVADCPDLKSPPFSLACSGFGGKTGLVDIGGVYNVEFVANHNKFHWDLTDITNVTNLPFFIGAGATKPAISQIKDNSEFMPNVDVSTKSWLSHEAYVNTAGECCKAPYSSPEFSTLCNLFGSEGLPQGAVLHINVKTRTGSTNFVTAIRQILEKHYPTQVGLGGVFIIKKGTIKSHVMPGFPSCDVFGKDIPWLKFYQVEAPVTCYSVLMNRDLHNDEARLEHTHFVSERNDAGHYHYDVTPDTVEYDAYYALAQHFYRLDKAKKPAL</sequence>
<evidence type="ECO:0000256" key="5">
    <source>
        <dbReference type="ARBA" id="ARBA00022833"/>
    </source>
</evidence>
<dbReference type="InterPro" id="IPR015021">
    <property type="entry name" value="C11orf54_DUF1907"/>
</dbReference>
<comment type="subunit">
    <text evidence="2">Monomer.</text>
</comment>
<keyword evidence="6" id="KW-0539">Nucleus</keyword>
<protein>
    <recommendedName>
        <fullName evidence="7">DUF1907 domain-containing protein</fullName>
    </recommendedName>
</protein>
<evidence type="ECO:0000256" key="6">
    <source>
        <dbReference type="ARBA" id="ARBA00023242"/>
    </source>
</evidence>
<accession>A0A6B2LBM0</accession>
<proteinExistence type="predicted"/>
<evidence type="ECO:0000256" key="2">
    <source>
        <dbReference type="ARBA" id="ARBA00011245"/>
    </source>
</evidence>
<keyword evidence="5" id="KW-0862">Zinc</keyword>
<feature type="domain" description="DUF1907" evidence="7">
    <location>
        <begin position="12"/>
        <end position="286"/>
    </location>
</feature>
<organism evidence="8">
    <name type="scientific">Arcella intermedia</name>
    <dbReference type="NCBI Taxonomy" id="1963864"/>
    <lineage>
        <taxon>Eukaryota</taxon>
        <taxon>Amoebozoa</taxon>
        <taxon>Tubulinea</taxon>
        <taxon>Elardia</taxon>
        <taxon>Arcellinida</taxon>
        <taxon>Sphaerothecina</taxon>
        <taxon>Arcellidae</taxon>
        <taxon>Arcella</taxon>
    </lineage>
</organism>
<dbReference type="AlphaFoldDB" id="A0A6B2LBM0"/>
<dbReference type="PANTHER" id="PTHR13204">
    <property type="entry name" value="PTD012 PROTEIN"/>
    <property type="match status" value="1"/>
</dbReference>
<evidence type="ECO:0000313" key="8">
    <source>
        <dbReference type="EMBL" id="NDV34416.1"/>
    </source>
</evidence>
<dbReference type="GO" id="GO:0016788">
    <property type="term" value="F:hydrolase activity, acting on ester bonds"/>
    <property type="evidence" value="ECO:0007669"/>
    <property type="project" value="TreeGrafter"/>
</dbReference>
<reference evidence="8" key="1">
    <citation type="journal article" date="2020" name="J. Eukaryot. Microbiol.">
        <title>De novo Sequencing, Assembly and Annotation of the Transcriptome for the Free-Living Testate Amoeba Arcella intermedia.</title>
        <authorList>
            <person name="Ribeiro G.M."/>
            <person name="Porfirio-Sousa A.L."/>
            <person name="Maurer-Alcala X.X."/>
            <person name="Katz L.A."/>
            <person name="Lahr D.J.G."/>
        </authorList>
    </citation>
    <scope>NUCLEOTIDE SEQUENCE</scope>
</reference>
<dbReference type="SMART" id="SM01168">
    <property type="entry name" value="DUF1907"/>
    <property type="match status" value="1"/>
</dbReference>
<dbReference type="PANTHER" id="PTHR13204:SF1">
    <property type="entry name" value="ESTER HYDROLASE C11ORF54"/>
    <property type="match status" value="1"/>
</dbReference>
<dbReference type="Pfam" id="PF08925">
    <property type="entry name" value="DUF1907"/>
    <property type="match status" value="1"/>
</dbReference>
<keyword evidence="4" id="KW-0378">Hydrolase</keyword>
<dbReference type="GO" id="GO:0008270">
    <property type="term" value="F:zinc ion binding"/>
    <property type="evidence" value="ECO:0007669"/>
    <property type="project" value="TreeGrafter"/>
</dbReference>
<name>A0A6B2LBM0_9EUKA</name>
<dbReference type="SUPFAM" id="SSF117856">
    <property type="entry name" value="AF0104/ALDC/Ptd012-like"/>
    <property type="match status" value="1"/>
</dbReference>
<dbReference type="GO" id="GO:0005634">
    <property type="term" value="C:nucleus"/>
    <property type="evidence" value="ECO:0007669"/>
    <property type="project" value="UniProtKB-SubCell"/>
</dbReference>